<evidence type="ECO:0000256" key="1">
    <source>
        <dbReference type="ARBA" id="ARBA00009861"/>
    </source>
</evidence>
<organism evidence="4 5">
    <name type="scientific">Cinchona calisaya</name>
    <dbReference type="NCBI Taxonomy" id="153742"/>
    <lineage>
        <taxon>Eukaryota</taxon>
        <taxon>Viridiplantae</taxon>
        <taxon>Streptophyta</taxon>
        <taxon>Embryophyta</taxon>
        <taxon>Tracheophyta</taxon>
        <taxon>Spermatophyta</taxon>
        <taxon>Magnoliopsida</taxon>
        <taxon>eudicotyledons</taxon>
        <taxon>Gunneridae</taxon>
        <taxon>Pentapetalae</taxon>
        <taxon>asterids</taxon>
        <taxon>lamiids</taxon>
        <taxon>Gentianales</taxon>
        <taxon>Rubiaceae</taxon>
        <taxon>Cinchonoideae</taxon>
        <taxon>Cinchoneae</taxon>
        <taxon>Cinchona</taxon>
    </lineage>
</organism>
<dbReference type="PANTHER" id="PTHR31147:SF1">
    <property type="entry name" value="ACYL TRANSFERASE 4"/>
    <property type="match status" value="1"/>
</dbReference>
<evidence type="ECO:0008006" key="6">
    <source>
        <dbReference type="Google" id="ProtNLM"/>
    </source>
</evidence>
<evidence type="ECO:0000256" key="2">
    <source>
        <dbReference type="ARBA" id="ARBA00022679"/>
    </source>
</evidence>
<evidence type="ECO:0000256" key="3">
    <source>
        <dbReference type="ARBA" id="ARBA00023315"/>
    </source>
</evidence>
<dbReference type="Gene3D" id="3.30.559.10">
    <property type="entry name" value="Chloramphenicol acetyltransferase-like domain"/>
    <property type="match status" value="2"/>
</dbReference>
<reference evidence="4 5" key="1">
    <citation type="submission" date="2024-11" db="EMBL/GenBank/DDBJ databases">
        <title>A near-complete genome assembly of Cinchona calisaya.</title>
        <authorList>
            <person name="Lian D.C."/>
            <person name="Zhao X.W."/>
            <person name="Wei L."/>
        </authorList>
    </citation>
    <scope>NUCLEOTIDE SEQUENCE [LARGE SCALE GENOMIC DNA]</scope>
    <source>
        <tissue evidence="4">Nenye</tissue>
    </source>
</reference>
<keyword evidence="5" id="KW-1185">Reference proteome</keyword>
<dbReference type="PANTHER" id="PTHR31147">
    <property type="entry name" value="ACYL TRANSFERASE 4"/>
    <property type="match status" value="1"/>
</dbReference>
<proteinExistence type="inferred from homology"/>
<comment type="similarity">
    <text evidence="1">Belongs to the plant acyltransferase family.</text>
</comment>
<protein>
    <recommendedName>
        <fullName evidence="6">Acyl transferase 4</fullName>
    </recommendedName>
</protein>
<dbReference type="Proteomes" id="UP001630127">
    <property type="component" value="Unassembled WGS sequence"/>
</dbReference>
<dbReference type="Pfam" id="PF02458">
    <property type="entry name" value="Transferase"/>
    <property type="match status" value="1"/>
</dbReference>
<dbReference type="AlphaFoldDB" id="A0ABD3A6N3"/>
<dbReference type="GO" id="GO:0016746">
    <property type="term" value="F:acyltransferase activity"/>
    <property type="evidence" value="ECO:0007669"/>
    <property type="project" value="UniProtKB-KW"/>
</dbReference>
<dbReference type="InterPro" id="IPR050898">
    <property type="entry name" value="Plant_acyltransferase"/>
</dbReference>
<sequence>MDFIVRRTSHGLVPPSEPTPSDVLELSIIDRQPALRCIARTLHVFRHATAHATPAGRVIREALGKALVPYYPLAGRLKFDSAANFPRLQIECCGAGIWFVEANVDCSLQEVDYFENATSIPYETLEHLLPPPPPHGLDPLVLIQITQFKCNGFVMGLMFSHAICDGVGAAQFMKAVGEMARGAERPSITPSWSRELIQSPSLEAYLKSFPTTLLSSPQPPIPPYKLEHANIDISSDDINSLKQNFLRQTGGQRCSTFDIVAASLWRHRTRAISDTLKENEELILLFFANCRKQLSQLLPEGFYGNCFFPIIITATCEMLKRASLVDVVKMIQEAKANLTIEFGKWIDCGVVDVDPFFPPMLYTTLFISEWGRLGFNEVDYGWGPPVHFTPIQDTSIMPVGIVGCQPSPRSGIRLMTWCVEKAHLQSLANWPTGLEDDVQ</sequence>
<accession>A0ABD3A6N3</accession>
<comment type="caution">
    <text evidence="4">The sequence shown here is derived from an EMBL/GenBank/DDBJ whole genome shotgun (WGS) entry which is preliminary data.</text>
</comment>
<keyword evidence="3" id="KW-0012">Acyltransferase</keyword>
<dbReference type="InterPro" id="IPR023213">
    <property type="entry name" value="CAT-like_dom_sf"/>
</dbReference>
<gene>
    <name evidence="4" type="ORF">ACH5RR_012005</name>
</gene>
<dbReference type="EMBL" id="JBJUIK010000005">
    <property type="protein sequence ID" value="KAL3527349.1"/>
    <property type="molecule type" value="Genomic_DNA"/>
</dbReference>
<evidence type="ECO:0000313" key="4">
    <source>
        <dbReference type="EMBL" id="KAL3527349.1"/>
    </source>
</evidence>
<evidence type="ECO:0000313" key="5">
    <source>
        <dbReference type="Proteomes" id="UP001630127"/>
    </source>
</evidence>
<keyword evidence="2" id="KW-0808">Transferase</keyword>
<name>A0ABD3A6N3_9GENT</name>